<name>A0A6M4IMM8_9BACT</name>
<protein>
    <recommendedName>
        <fullName evidence="3">Pyridoxamine 5'-phosphate oxidase family protein</fullName>
    </recommendedName>
</protein>
<accession>A0A6M4IMM8</accession>
<dbReference type="AlphaFoldDB" id="A0A6M4IMM8"/>
<dbReference type="InterPro" id="IPR012349">
    <property type="entry name" value="Split_barrel_FMN-bd"/>
</dbReference>
<organism evidence="1 2">
    <name type="scientific">Gemmatimonas groenlandica</name>
    <dbReference type="NCBI Taxonomy" id="2732249"/>
    <lineage>
        <taxon>Bacteria</taxon>
        <taxon>Pseudomonadati</taxon>
        <taxon>Gemmatimonadota</taxon>
        <taxon>Gemmatimonadia</taxon>
        <taxon>Gemmatimonadales</taxon>
        <taxon>Gemmatimonadaceae</taxon>
        <taxon>Gemmatimonas</taxon>
    </lineage>
</organism>
<keyword evidence="2" id="KW-1185">Reference proteome</keyword>
<evidence type="ECO:0008006" key="3">
    <source>
        <dbReference type="Google" id="ProtNLM"/>
    </source>
</evidence>
<dbReference type="InterPro" id="IPR024747">
    <property type="entry name" value="Pyridox_Oxase-rel"/>
</dbReference>
<reference evidence="1 2" key="1">
    <citation type="submission" date="2020-05" db="EMBL/GenBank/DDBJ databases">
        <title>Complete genome sequence of Gemmatimonas greenlandica TET16.</title>
        <authorList>
            <person name="Zeng Y."/>
        </authorList>
    </citation>
    <scope>NUCLEOTIDE SEQUENCE [LARGE SCALE GENOMIC DNA]</scope>
    <source>
        <strain evidence="1 2">TET16</strain>
    </source>
</reference>
<gene>
    <name evidence="1" type="ORF">HKW67_03800</name>
</gene>
<proteinExistence type="predicted"/>
<dbReference type="RefSeq" id="WP_171224125.1">
    <property type="nucleotide sequence ID" value="NZ_CP053085.1"/>
</dbReference>
<dbReference type="EMBL" id="CP053085">
    <property type="protein sequence ID" value="QJR34697.1"/>
    <property type="molecule type" value="Genomic_DNA"/>
</dbReference>
<dbReference type="Gene3D" id="2.30.110.10">
    <property type="entry name" value="Electron Transport, Fmn-binding Protein, Chain A"/>
    <property type="match status" value="1"/>
</dbReference>
<dbReference type="Proteomes" id="UP000500938">
    <property type="component" value="Chromosome"/>
</dbReference>
<dbReference type="Pfam" id="PF12900">
    <property type="entry name" value="Pyridox_ox_2"/>
    <property type="match status" value="1"/>
</dbReference>
<sequence>MTKPPDFHVIDRSECEALLTAQHVGRLAFTFRDRVDIEPIHYVYANGHIYGRTQYGTKVNVLAHHPWIAFEVDEITALFEWRSVVVHGRIEFPDPDGPPEDVERFGQAVEMFRTLVPTAFDANDPTPARELAFVIAVQEMTGRAATIGGTD</sequence>
<evidence type="ECO:0000313" key="1">
    <source>
        <dbReference type="EMBL" id="QJR34697.1"/>
    </source>
</evidence>
<evidence type="ECO:0000313" key="2">
    <source>
        <dbReference type="Proteomes" id="UP000500938"/>
    </source>
</evidence>
<dbReference type="KEGG" id="ggr:HKW67_03800"/>
<dbReference type="SUPFAM" id="SSF50475">
    <property type="entry name" value="FMN-binding split barrel"/>
    <property type="match status" value="1"/>
</dbReference>